<organism evidence="3 4">
    <name type="scientific">Faucicola atlantae</name>
    <dbReference type="NCBI Taxonomy" id="34059"/>
    <lineage>
        <taxon>Bacteria</taxon>
        <taxon>Pseudomonadati</taxon>
        <taxon>Pseudomonadota</taxon>
        <taxon>Gammaproteobacteria</taxon>
        <taxon>Moraxellales</taxon>
        <taxon>Moraxellaceae</taxon>
        <taxon>Faucicola</taxon>
    </lineage>
</organism>
<dbReference type="AlphaFoldDB" id="A0A1B8QBM2"/>
<feature type="compositionally biased region" description="Basic and acidic residues" evidence="1">
    <location>
        <begin position="184"/>
        <end position="209"/>
    </location>
</feature>
<reference evidence="3 4" key="1">
    <citation type="submission" date="2016-06" db="EMBL/GenBank/DDBJ databases">
        <title>Draft genome of Moraxella atlantae CCUG 59586.</title>
        <authorList>
            <person name="Salva-Serra F."/>
            <person name="Engstrom-Jakobsson H."/>
            <person name="Thorell K."/>
            <person name="Gonzales-Siles L."/>
            <person name="Karlsson R."/>
            <person name="Boulund F."/>
            <person name="Engstrand L."/>
            <person name="Kristiansson E."/>
            <person name="Moore E."/>
        </authorList>
    </citation>
    <scope>NUCLEOTIDE SEQUENCE [LARGE SCALE GENOMIC DNA]</scope>
    <source>
        <strain evidence="3 4">CCUG 59586</strain>
    </source>
</reference>
<keyword evidence="4" id="KW-1185">Reference proteome</keyword>
<feature type="region of interest" description="Disordered" evidence="1">
    <location>
        <begin position="184"/>
        <end position="216"/>
    </location>
</feature>
<proteinExistence type="predicted"/>
<gene>
    <name evidence="3" type="ORF">A9306_01140</name>
</gene>
<evidence type="ECO:0000256" key="1">
    <source>
        <dbReference type="SAM" id="MobiDB-lite"/>
    </source>
</evidence>
<keyword evidence="2" id="KW-0732">Signal</keyword>
<comment type="caution">
    <text evidence="3">The sequence shown here is derived from an EMBL/GenBank/DDBJ whole genome shotgun (WGS) entry which is preliminary data.</text>
</comment>
<name>A0A1B8QBM2_9GAMM</name>
<feature type="chain" id="PRO_5008612262" description="SCP2 domain-containing protein" evidence="2">
    <location>
        <begin position="20"/>
        <end position="216"/>
    </location>
</feature>
<dbReference type="EMBL" id="LZNA01000056">
    <property type="protein sequence ID" value="OBX77081.1"/>
    <property type="molecule type" value="Genomic_DNA"/>
</dbReference>
<evidence type="ECO:0000313" key="3">
    <source>
        <dbReference type="EMBL" id="OBX77081.1"/>
    </source>
</evidence>
<feature type="signal peptide" evidence="2">
    <location>
        <begin position="1"/>
        <end position="19"/>
    </location>
</feature>
<evidence type="ECO:0008006" key="5">
    <source>
        <dbReference type="Google" id="ProtNLM"/>
    </source>
</evidence>
<evidence type="ECO:0000256" key="2">
    <source>
        <dbReference type="SAM" id="SignalP"/>
    </source>
</evidence>
<dbReference type="RefSeq" id="WP_067338097.1">
    <property type="nucleotide sequence ID" value="NZ_LZNA01000056.1"/>
</dbReference>
<dbReference type="Proteomes" id="UP000092616">
    <property type="component" value="Unassembled WGS sequence"/>
</dbReference>
<accession>A0A1B8QBM2</accession>
<sequence>MLSVLALVAFEKAANLALAADPITQQGIAPLSGKTLRLVLQSPPVSVDTIFNDDHIRFEPVTTPIFEPRGGQASIVKPDCIVTARDIPQLLYLMGQPEGNLPIQGDYKILAQVKRLMAGFQPDFIDRLQPIIGVSLASQLTLLLEQLKGFAAQHFAPNTNHGAQTFAQNAAVPDFTAKDQARDYDIHASDDTKQAQLRRRADEERERMRRSMLPLD</sequence>
<protein>
    <recommendedName>
        <fullName evidence="5">SCP2 domain-containing protein</fullName>
    </recommendedName>
</protein>
<evidence type="ECO:0000313" key="4">
    <source>
        <dbReference type="Proteomes" id="UP000092616"/>
    </source>
</evidence>